<evidence type="ECO:0000313" key="3">
    <source>
        <dbReference type="Proteomes" id="UP000283509"/>
    </source>
</evidence>
<dbReference type="OrthoDB" id="10249775at2759"/>
<gene>
    <name evidence="2" type="ORF">C7M84_010125</name>
</gene>
<dbReference type="InterPro" id="IPR035969">
    <property type="entry name" value="Rab-GAP_TBC_sf"/>
</dbReference>
<dbReference type="InterPro" id="IPR042507">
    <property type="entry name" value="TBC1D19"/>
</dbReference>
<dbReference type="Gene3D" id="1.10.472.80">
    <property type="entry name" value="Ypt/Rab-GAP domain of gyp1p, domain 3"/>
    <property type="match status" value="1"/>
</dbReference>
<proteinExistence type="predicted"/>
<comment type="caution">
    <text evidence="2">The sequence shown here is derived from an EMBL/GenBank/DDBJ whole genome shotgun (WGS) entry which is preliminary data.</text>
</comment>
<sequence>MRASNGVNNILPYGDDLNFIQSLPLHDAPHSSSSPLRFPCTAPSRRSLAASATMLRHELGTNITAIVNRLASELQNTSFYADFLTDVQTAMATQNFSTERFSTECYEWTQGSSLDTRLRNALYHLMHVQPTLLANPDTPRHVLKEPLAYVRKAQSSWERRLVKCVNSMATELSIPLARRRTKQEREDVSERWFELSTDESDLTMIRPVYAPKDFLEVLSSLRNPNYDESTDENLWGCIQLPLKVKDLKGLVEVYGELACCCKHTGLDETVPGEHKPNLTLADERLIIGQKVVEKNHGPLSKEFCKTGCPAGLRAVLWHQVLGLEVTDKHCKYFDELKKRVVQHELLVDKLIMKDIQLTASNDDQYFVFEDILYQVLLCFFRDTEMLSHFEHSSASPPLSVARGQTPSPDTLVAYPPCGIIPFHGFTMYAAPLSCLYEDPVQLYFTFREMYCRYWYRLHVVTSHTQGAAALALQFELLLQSSETRLWQHCAAMGIQLLPIVFKWIVRGFSGYLIPDQLFILWDVILSWESLEVLPVLALAIVSFRRENLMDVTSQQSADAVLSDITAIRVIPLLKLALASDRGRDRET</sequence>
<organism evidence="2 3">
    <name type="scientific">Penaeus vannamei</name>
    <name type="common">Whiteleg shrimp</name>
    <name type="synonym">Litopenaeus vannamei</name>
    <dbReference type="NCBI Taxonomy" id="6689"/>
    <lineage>
        <taxon>Eukaryota</taxon>
        <taxon>Metazoa</taxon>
        <taxon>Ecdysozoa</taxon>
        <taxon>Arthropoda</taxon>
        <taxon>Crustacea</taxon>
        <taxon>Multicrustacea</taxon>
        <taxon>Malacostraca</taxon>
        <taxon>Eumalacostraca</taxon>
        <taxon>Eucarida</taxon>
        <taxon>Decapoda</taxon>
        <taxon>Dendrobranchiata</taxon>
        <taxon>Penaeoidea</taxon>
        <taxon>Penaeidae</taxon>
        <taxon>Penaeus</taxon>
    </lineage>
</organism>
<protein>
    <submittedName>
        <fullName evidence="2">TBC1 domain family member 19-like</fullName>
    </submittedName>
</protein>
<dbReference type="PROSITE" id="PS50086">
    <property type="entry name" value="TBC_RABGAP"/>
    <property type="match status" value="1"/>
</dbReference>
<reference evidence="2 3" key="2">
    <citation type="submission" date="2019-01" db="EMBL/GenBank/DDBJ databases">
        <title>The decoding of complex shrimp genome reveals the adaptation for benthos swimmer, frequently molting mechanism and breeding impact on genome.</title>
        <authorList>
            <person name="Sun Y."/>
            <person name="Gao Y."/>
            <person name="Yu Y."/>
        </authorList>
    </citation>
    <scope>NUCLEOTIDE SEQUENCE [LARGE SCALE GENOMIC DNA]</scope>
    <source>
        <tissue evidence="2">Muscle</tissue>
    </source>
</reference>
<dbReference type="AlphaFoldDB" id="A0A423T4W6"/>
<dbReference type="STRING" id="6689.A0A423T4W6"/>
<dbReference type="Proteomes" id="UP000283509">
    <property type="component" value="Unassembled WGS sequence"/>
</dbReference>
<name>A0A423T4W6_PENVA</name>
<dbReference type="PANTHER" id="PTHR16110">
    <property type="entry name" value="TBC1 DOMAIN FAMILY MEMBER 19"/>
    <property type="match status" value="1"/>
</dbReference>
<dbReference type="Pfam" id="PF00566">
    <property type="entry name" value="RabGAP-TBC"/>
    <property type="match status" value="1"/>
</dbReference>
<evidence type="ECO:0000313" key="2">
    <source>
        <dbReference type="EMBL" id="ROT71547.1"/>
    </source>
</evidence>
<dbReference type="PANTHER" id="PTHR16110:SF1">
    <property type="entry name" value="TBC1 DOMAIN FAMILY MEMBER 19"/>
    <property type="match status" value="1"/>
</dbReference>
<accession>A0A423T4W6</accession>
<feature type="domain" description="Rab-GAP TBC" evidence="1">
    <location>
        <begin position="307"/>
        <end position="528"/>
    </location>
</feature>
<dbReference type="InterPro" id="IPR000195">
    <property type="entry name" value="Rab-GAP-TBC_dom"/>
</dbReference>
<keyword evidence="3" id="KW-1185">Reference proteome</keyword>
<dbReference type="EMBL" id="QCYY01002281">
    <property type="protein sequence ID" value="ROT71547.1"/>
    <property type="molecule type" value="Genomic_DNA"/>
</dbReference>
<evidence type="ECO:0000259" key="1">
    <source>
        <dbReference type="PROSITE" id="PS50086"/>
    </source>
</evidence>
<dbReference type="SMART" id="SM00164">
    <property type="entry name" value="TBC"/>
    <property type="match status" value="1"/>
</dbReference>
<reference evidence="2 3" key="1">
    <citation type="submission" date="2018-04" db="EMBL/GenBank/DDBJ databases">
        <authorList>
            <person name="Zhang X."/>
            <person name="Yuan J."/>
            <person name="Li F."/>
            <person name="Xiang J."/>
        </authorList>
    </citation>
    <scope>NUCLEOTIDE SEQUENCE [LARGE SCALE GENOMIC DNA]</scope>
    <source>
        <tissue evidence="2">Muscle</tissue>
    </source>
</reference>
<dbReference type="SUPFAM" id="SSF47923">
    <property type="entry name" value="Ypt/Rab-GAP domain of gyp1p"/>
    <property type="match status" value="1"/>
</dbReference>